<keyword evidence="1 6" id="KW-0493">Microtubule</keyword>
<evidence type="ECO:0000256" key="6">
    <source>
        <dbReference type="RuleBase" id="RU000394"/>
    </source>
</evidence>
<sequence>MDAASTTSGSSRSHNLFQVFLRLRPAQTGVTSADRFLAVEPPAEDAHSTAPTHITLNPPNDRRRAIEKFCFTRVFEEDATQLDVFHCTNVVSLVEGVLAPHGGDGTDALVATLGVTGSGKTHTILGSRSQRGLTQLALDVIFRSLGSSIADSASNPRLESSINASDASEATIYSAAAFLETVYADPSAPSRAGSRAPTPMIVGSPETPCRPRPSFFDDAISGFENGDEATIRIPIRSLMGVRVVQTPTKESGRFATAVSDGVAQSASTVDAFREPMLAKDVNGSTLLKNPARHFMAVTASVRRKKNAKTHLKGEQHGAPPPTPRRLLNRPSILPQAPDISAVNVSCDPSCEYAVVISMYEVYNDRIFDLLTPPTKSAATKEYRRRPLLFKPTELSPDRKVVAGLRKVICSSLSQALMVLEAGLHERRVAGTGSNSVSSRSHGFFCVEVKKRPRTNGRRELHWGGSTLTVVDLAGSERARDAKTAGTTLAEAGKINESLMYLGQCLQLQSDAGNTSKPNVVPFRQCKLTELLFSNSFPSPSLTHSHAARRNPQRGVMIVTADPHGDFNATSQILRYSALAREITVPRIPSITQTILAANQNSSNSSANHCYNSNHPQPCSSPISSPVMHHKPFFPPGSSTAPHVPVPVPGSPTPNVQRTFSPASATSEDRATMELAALEISRLAEEVDYLRDSLAREQDARLSAEAHLLSMEDRLLDLEQAIREDCVAEFEQRLAIEQARWKAGMQVEAERGEEHWDRKVELLAQSMGADGDGDAAEDDGEDKENVLVENLEQENERLRHELAVLRRELAGRSPTKRKPLAEREEMTAGSPRGSVKGANGETLQRKMEALRVSEDGGRGSTGSRKDSHGSPKKMRKLANRRWDSTLDDDDLF</sequence>
<feature type="domain" description="Kinesin motor" evidence="9">
    <location>
        <begin position="16"/>
        <end position="582"/>
    </location>
</feature>
<evidence type="ECO:0000256" key="7">
    <source>
        <dbReference type="SAM" id="Coils"/>
    </source>
</evidence>
<protein>
    <recommendedName>
        <fullName evidence="6">Kinesin-like protein</fullName>
    </recommendedName>
</protein>
<feature type="compositionally biased region" description="Basic residues" evidence="8">
    <location>
        <begin position="869"/>
        <end position="878"/>
    </location>
</feature>
<dbReference type="FunFam" id="3.40.850.10:FF:000120">
    <property type="entry name" value="Kinesin family protein"/>
    <property type="match status" value="1"/>
</dbReference>
<accession>A0AA38VRS4</accession>
<keyword evidence="11" id="KW-1185">Reference proteome</keyword>
<dbReference type="Pfam" id="PF00225">
    <property type="entry name" value="Kinesin"/>
    <property type="match status" value="2"/>
</dbReference>
<name>A0AA38VRS4_9PEZI</name>
<dbReference type="SUPFAM" id="SSF52540">
    <property type="entry name" value="P-loop containing nucleoside triphosphate hydrolases"/>
    <property type="match status" value="1"/>
</dbReference>
<feature type="region of interest" description="Disordered" evidence="8">
    <location>
        <begin position="601"/>
        <end position="667"/>
    </location>
</feature>
<evidence type="ECO:0000256" key="1">
    <source>
        <dbReference type="ARBA" id="ARBA00022701"/>
    </source>
</evidence>
<feature type="region of interest" description="Disordered" evidence="8">
    <location>
        <begin position="188"/>
        <end position="209"/>
    </location>
</feature>
<evidence type="ECO:0000256" key="4">
    <source>
        <dbReference type="ARBA" id="ARBA00023175"/>
    </source>
</evidence>
<dbReference type="GO" id="GO:0008017">
    <property type="term" value="F:microtubule binding"/>
    <property type="evidence" value="ECO:0007669"/>
    <property type="project" value="InterPro"/>
</dbReference>
<proteinExistence type="inferred from homology"/>
<dbReference type="InterPro" id="IPR019821">
    <property type="entry name" value="Kinesin_motor_CS"/>
</dbReference>
<dbReference type="Proteomes" id="UP001174694">
    <property type="component" value="Unassembled WGS sequence"/>
</dbReference>
<dbReference type="EMBL" id="JANBVO010000011">
    <property type="protein sequence ID" value="KAJ9148967.1"/>
    <property type="molecule type" value="Genomic_DNA"/>
</dbReference>
<reference evidence="10" key="1">
    <citation type="submission" date="2022-07" db="EMBL/GenBank/DDBJ databases">
        <title>Fungi with potential for degradation of polypropylene.</title>
        <authorList>
            <person name="Gostincar C."/>
        </authorList>
    </citation>
    <scope>NUCLEOTIDE SEQUENCE</scope>
    <source>
        <strain evidence="10">EXF-13308</strain>
    </source>
</reference>
<dbReference type="GO" id="GO:0016887">
    <property type="term" value="F:ATP hydrolysis activity"/>
    <property type="evidence" value="ECO:0007669"/>
    <property type="project" value="TreeGrafter"/>
</dbReference>
<dbReference type="InterPro" id="IPR001752">
    <property type="entry name" value="Kinesin_motor_dom"/>
</dbReference>
<dbReference type="GO" id="GO:0003777">
    <property type="term" value="F:microtubule motor activity"/>
    <property type="evidence" value="ECO:0007669"/>
    <property type="project" value="InterPro"/>
</dbReference>
<evidence type="ECO:0000256" key="2">
    <source>
        <dbReference type="ARBA" id="ARBA00022741"/>
    </source>
</evidence>
<evidence type="ECO:0000256" key="5">
    <source>
        <dbReference type="PROSITE-ProRule" id="PRU00283"/>
    </source>
</evidence>
<feature type="compositionally biased region" description="Polar residues" evidence="8">
    <location>
        <begin position="652"/>
        <end position="665"/>
    </location>
</feature>
<gene>
    <name evidence="10" type="ORF">NKR23_g4714</name>
</gene>
<feature type="region of interest" description="Disordered" evidence="8">
    <location>
        <begin position="305"/>
        <end position="325"/>
    </location>
</feature>
<dbReference type="SMART" id="SM00129">
    <property type="entry name" value="KISc"/>
    <property type="match status" value="1"/>
</dbReference>
<evidence type="ECO:0000256" key="3">
    <source>
        <dbReference type="ARBA" id="ARBA00022840"/>
    </source>
</evidence>
<dbReference type="AlphaFoldDB" id="A0AA38VRS4"/>
<evidence type="ECO:0000313" key="10">
    <source>
        <dbReference type="EMBL" id="KAJ9148967.1"/>
    </source>
</evidence>
<organism evidence="10 11">
    <name type="scientific">Pleurostoma richardsiae</name>
    <dbReference type="NCBI Taxonomy" id="41990"/>
    <lineage>
        <taxon>Eukaryota</taxon>
        <taxon>Fungi</taxon>
        <taxon>Dikarya</taxon>
        <taxon>Ascomycota</taxon>
        <taxon>Pezizomycotina</taxon>
        <taxon>Sordariomycetes</taxon>
        <taxon>Sordariomycetidae</taxon>
        <taxon>Calosphaeriales</taxon>
        <taxon>Pleurostomataceae</taxon>
        <taxon>Pleurostoma</taxon>
    </lineage>
</organism>
<evidence type="ECO:0000256" key="8">
    <source>
        <dbReference type="SAM" id="MobiDB-lite"/>
    </source>
</evidence>
<dbReference type="GO" id="GO:0007018">
    <property type="term" value="P:microtubule-based movement"/>
    <property type="evidence" value="ECO:0007669"/>
    <property type="project" value="InterPro"/>
</dbReference>
<evidence type="ECO:0000259" key="9">
    <source>
        <dbReference type="PROSITE" id="PS50067"/>
    </source>
</evidence>
<dbReference type="FunFam" id="3.40.850.10:FF:000091">
    <property type="entry name" value="Kinesin family protein"/>
    <property type="match status" value="1"/>
</dbReference>
<dbReference type="GO" id="GO:0005871">
    <property type="term" value="C:kinesin complex"/>
    <property type="evidence" value="ECO:0007669"/>
    <property type="project" value="TreeGrafter"/>
</dbReference>
<dbReference type="GO" id="GO:0005634">
    <property type="term" value="C:nucleus"/>
    <property type="evidence" value="ECO:0007669"/>
    <property type="project" value="TreeGrafter"/>
</dbReference>
<feature type="compositionally biased region" description="Basic and acidic residues" evidence="8">
    <location>
        <begin position="842"/>
        <end position="868"/>
    </location>
</feature>
<dbReference type="InterPro" id="IPR036961">
    <property type="entry name" value="Kinesin_motor_dom_sf"/>
</dbReference>
<dbReference type="InterPro" id="IPR027417">
    <property type="entry name" value="P-loop_NTPase"/>
</dbReference>
<keyword evidence="3 5" id="KW-0067">ATP-binding</keyword>
<feature type="binding site" evidence="5">
    <location>
        <begin position="114"/>
        <end position="121"/>
    </location>
    <ligand>
        <name>ATP</name>
        <dbReference type="ChEBI" id="CHEBI:30616"/>
    </ligand>
</feature>
<keyword evidence="7" id="KW-0175">Coiled coil</keyword>
<dbReference type="Gene3D" id="3.40.850.10">
    <property type="entry name" value="Kinesin motor domain"/>
    <property type="match status" value="2"/>
</dbReference>
<dbReference type="InterPro" id="IPR027640">
    <property type="entry name" value="Kinesin-like_fam"/>
</dbReference>
<dbReference type="PANTHER" id="PTHR24115">
    <property type="entry name" value="KINESIN-RELATED"/>
    <property type="match status" value="1"/>
</dbReference>
<feature type="compositionally biased region" description="Polar residues" evidence="8">
    <location>
        <begin position="608"/>
        <end position="623"/>
    </location>
</feature>
<keyword evidence="4 5" id="KW-0505">Motor protein</keyword>
<dbReference type="GO" id="GO:0005874">
    <property type="term" value="C:microtubule"/>
    <property type="evidence" value="ECO:0007669"/>
    <property type="project" value="UniProtKB-KW"/>
</dbReference>
<dbReference type="PANTHER" id="PTHR24115:SF1008">
    <property type="entry name" value="KINESIN-LIKE PROTEIN SUBITO"/>
    <property type="match status" value="1"/>
</dbReference>
<keyword evidence="2 5" id="KW-0547">Nucleotide-binding</keyword>
<dbReference type="PROSITE" id="PS50067">
    <property type="entry name" value="KINESIN_MOTOR_2"/>
    <property type="match status" value="1"/>
</dbReference>
<comment type="similarity">
    <text evidence="5 6">Belongs to the TRAFAC class myosin-kinesin ATPase superfamily. Kinesin family.</text>
</comment>
<evidence type="ECO:0000313" key="11">
    <source>
        <dbReference type="Proteomes" id="UP001174694"/>
    </source>
</evidence>
<feature type="region of interest" description="Disordered" evidence="8">
    <location>
        <begin position="808"/>
        <end position="891"/>
    </location>
</feature>
<feature type="coiled-coil region" evidence="7">
    <location>
        <begin position="780"/>
        <end position="807"/>
    </location>
</feature>
<dbReference type="GO" id="GO:0005524">
    <property type="term" value="F:ATP binding"/>
    <property type="evidence" value="ECO:0007669"/>
    <property type="project" value="UniProtKB-UniRule"/>
</dbReference>
<dbReference type="PROSITE" id="PS00411">
    <property type="entry name" value="KINESIN_MOTOR_1"/>
    <property type="match status" value="1"/>
</dbReference>
<comment type="caution">
    <text evidence="10">The sequence shown here is derived from an EMBL/GenBank/DDBJ whole genome shotgun (WGS) entry which is preliminary data.</text>
</comment>